<protein>
    <submittedName>
        <fullName evidence="7">Tetr bacterial regulatory protein hth signature</fullName>
    </submittedName>
</protein>
<proteinExistence type="predicted"/>
<dbReference type="Proteomes" id="UP000176204">
    <property type="component" value="Chromosome I"/>
</dbReference>
<keyword evidence="4" id="KW-0804">Transcription</keyword>
<name>A0A1C7PF79_9BACT</name>
<evidence type="ECO:0000313" key="8">
    <source>
        <dbReference type="Proteomes" id="UP000176204"/>
    </source>
</evidence>
<dbReference type="AlphaFoldDB" id="A0A1C7PF79"/>
<dbReference type="PROSITE" id="PS50977">
    <property type="entry name" value="HTH_TETR_2"/>
    <property type="match status" value="1"/>
</dbReference>
<feature type="DNA-binding region" description="H-T-H motif" evidence="5">
    <location>
        <begin position="33"/>
        <end position="52"/>
    </location>
</feature>
<dbReference type="EMBL" id="LT629973">
    <property type="protein sequence ID" value="SEH77664.1"/>
    <property type="molecule type" value="Genomic_DNA"/>
</dbReference>
<dbReference type="InterPro" id="IPR001647">
    <property type="entry name" value="HTH_TetR"/>
</dbReference>
<dbReference type="SUPFAM" id="SSF46689">
    <property type="entry name" value="Homeodomain-like"/>
    <property type="match status" value="1"/>
</dbReference>
<dbReference type="InterPro" id="IPR036271">
    <property type="entry name" value="Tet_transcr_reg_TetR-rel_C_sf"/>
</dbReference>
<dbReference type="InterPro" id="IPR009057">
    <property type="entry name" value="Homeodomain-like_sf"/>
</dbReference>
<keyword evidence="1" id="KW-0678">Repressor</keyword>
<accession>A0A1C7PF79</accession>
<keyword evidence="8" id="KW-1185">Reference proteome</keyword>
<dbReference type="STRING" id="1679444.PYTT_0665"/>
<dbReference type="PATRIC" id="fig|1679444.3.peg.1027"/>
<evidence type="ECO:0000259" key="6">
    <source>
        <dbReference type="PROSITE" id="PS50977"/>
    </source>
</evidence>
<organism evidence="7 8">
    <name type="scientific">Akkermansia glycaniphila</name>
    <dbReference type="NCBI Taxonomy" id="1679444"/>
    <lineage>
        <taxon>Bacteria</taxon>
        <taxon>Pseudomonadati</taxon>
        <taxon>Verrucomicrobiota</taxon>
        <taxon>Verrucomicrobiia</taxon>
        <taxon>Verrucomicrobiales</taxon>
        <taxon>Akkermansiaceae</taxon>
        <taxon>Akkermansia</taxon>
    </lineage>
</organism>
<dbReference type="OrthoDB" id="6430772at2"/>
<dbReference type="PANTHER" id="PTHR30055">
    <property type="entry name" value="HTH-TYPE TRANSCRIPTIONAL REGULATOR RUTR"/>
    <property type="match status" value="1"/>
</dbReference>
<sequence length="210" mass="24097">MARKTPEESQKTRDAILDAAEVVFLKKGVTHASMADIAEQAGVSRGAVYGHYKNKMELGLAMCQRAFEADDYWKEGKAVNVSPLERLRRQHLFHMKQYCESDTQRRVLEILYTRCERTPENDEMLRLKEQFEKECEDDHMLLLNEAVSSGELPRDLDVGLAFAFLNTMVCGQCSLLMCKEMTPEEFMLALEPFLDASLDAMRHSPALRKR</sequence>
<reference evidence="8" key="1">
    <citation type="submission" date="2016-09" db="EMBL/GenBank/DDBJ databases">
        <authorList>
            <person name="Koehorst J."/>
        </authorList>
    </citation>
    <scope>NUCLEOTIDE SEQUENCE [LARGE SCALE GENOMIC DNA]</scope>
</reference>
<evidence type="ECO:0000256" key="5">
    <source>
        <dbReference type="PROSITE-ProRule" id="PRU00335"/>
    </source>
</evidence>
<dbReference type="InterPro" id="IPR050109">
    <property type="entry name" value="HTH-type_TetR-like_transc_reg"/>
</dbReference>
<keyword evidence="3 5" id="KW-0238">DNA-binding</keyword>
<dbReference type="Gene3D" id="1.10.357.10">
    <property type="entry name" value="Tetracycline Repressor, domain 2"/>
    <property type="match status" value="1"/>
</dbReference>
<gene>
    <name evidence="7" type="ORF">PYTT_0665</name>
</gene>
<dbReference type="PRINTS" id="PR00455">
    <property type="entry name" value="HTHTETR"/>
</dbReference>
<dbReference type="PANTHER" id="PTHR30055:SF240">
    <property type="entry name" value="HTH-TYPE TRANSCRIPTIONAL REGULATOR ACRR"/>
    <property type="match status" value="1"/>
</dbReference>
<dbReference type="Pfam" id="PF00440">
    <property type="entry name" value="TetR_N"/>
    <property type="match status" value="1"/>
</dbReference>
<dbReference type="Pfam" id="PF08361">
    <property type="entry name" value="TetR_C_2"/>
    <property type="match status" value="1"/>
</dbReference>
<evidence type="ECO:0000313" key="7">
    <source>
        <dbReference type="EMBL" id="SEH77664.1"/>
    </source>
</evidence>
<dbReference type="SUPFAM" id="SSF48498">
    <property type="entry name" value="Tetracyclin repressor-like, C-terminal domain"/>
    <property type="match status" value="1"/>
</dbReference>
<evidence type="ECO:0000256" key="4">
    <source>
        <dbReference type="ARBA" id="ARBA00023163"/>
    </source>
</evidence>
<dbReference type="GO" id="GO:0000976">
    <property type="term" value="F:transcription cis-regulatory region binding"/>
    <property type="evidence" value="ECO:0007669"/>
    <property type="project" value="TreeGrafter"/>
</dbReference>
<keyword evidence="2" id="KW-0805">Transcription regulation</keyword>
<evidence type="ECO:0000256" key="3">
    <source>
        <dbReference type="ARBA" id="ARBA00023125"/>
    </source>
</evidence>
<dbReference type="KEGG" id="agl:PYTT_0665"/>
<evidence type="ECO:0000256" key="1">
    <source>
        <dbReference type="ARBA" id="ARBA00022491"/>
    </source>
</evidence>
<evidence type="ECO:0000256" key="2">
    <source>
        <dbReference type="ARBA" id="ARBA00023015"/>
    </source>
</evidence>
<feature type="domain" description="HTH tetR-type" evidence="6">
    <location>
        <begin position="10"/>
        <end position="70"/>
    </location>
</feature>
<dbReference type="GO" id="GO:0003700">
    <property type="term" value="F:DNA-binding transcription factor activity"/>
    <property type="evidence" value="ECO:0007669"/>
    <property type="project" value="TreeGrafter"/>
</dbReference>
<dbReference type="InterPro" id="IPR013572">
    <property type="entry name" value="Tscrpt_reg_MAATS_C"/>
</dbReference>
<dbReference type="RefSeq" id="WP_067776989.1">
    <property type="nucleotide sequence ID" value="NZ_LIGX01000032.1"/>
</dbReference>